<feature type="binding site" evidence="9">
    <location>
        <position position="335"/>
    </location>
    <ligand>
        <name>ATP</name>
        <dbReference type="ChEBI" id="CHEBI:30616"/>
    </ligand>
</feature>
<feature type="binding site" evidence="9">
    <location>
        <position position="88"/>
    </location>
    <ligand>
        <name>ATP</name>
        <dbReference type="ChEBI" id="CHEBI:30616"/>
    </ligand>
</feature>
<dbReference type="SUPFAM" id="SSF54211">
    <property type="entry name" value="Ribosomal protein S5 domain 2-like"/>
    <property type="match status" value="1"/>
</dbReference>
<dbReference type="InterPro" id="IPR003594">
    <property type="entry name" value="HATPase_dom"/>
</dbReference>
<dbReference type="GO" id="GO:0140662">
    <property type="term" value="F:ATP-dependent protein folding chaperone"/>
    <property type="evidence" value="ECO:0007669"/>
    <property type="project" value="InterPro"/>
</dbReference>
<dbReference type="Gene3D" id="3.40.50.11260">
    <property type="match status" value="1"/>
</dbReference>
<name>A0A844FXT2_9BACT</name>
<feature type="binding site" evidence="9">
    <location>
        <begin position="95"/>
        <end position="96"/>
    </location>
    <ligand>
        <name>ATP</name>
        <dbReference type="ChEBI" id="CHEBI:30616"/>
    </ligand>
</feature>
<evidence type="ECO:0000256" key="3">
    <source>
        <dbReference type="ARBA" id="ARBA00022490"/>
    </source>
</evidence>
<dbReference type="PIRSF" id="PIRSF002583">
    <property type="entry name" value="Hsp90"/>
    <property type="match status" value="1"/>
</dbReference>
<evidence type="ECO:0000313" key="11">
    <source>
        <dbReference type="EMBL" id="MST95475.1"/>
    </source>
</evidence>
<organism evidence="11 12">
    <name type="scientific">Victivallis lenta</name>
    <dbReference type="NCBI Taxonomy" id="2606640"/>
    <lineage>
        <taxon>Bacteria</taxon>
        <taxon>Pseudomonadati</taxon>
        <taxon>Lentisphaerota</taxon>
        <taxon>Lentisphaeria</taxon>
        <taxon>Victivallales</taxon>
        <taxon>Victivallaceae</taxon>
        <taxon>Victivallis</taxon>
    </lineage>
</organism>
<feature type="binding site" evidence="9">
    <location>
        <position position="75"/>
    </location>
    <ligand>
        <name>ATP</name>
        <dbReference type="ChEBI" id="CHEBI:30616"/>
    </ligand>
</feature>
<dbReference type="PRINTS" id="PR00775">
    <property type="entry name" value="HEATSHOCK90"/>
</dbReference>
<reference evidence="11 12" key="1">
    <citation type="submission" date="2019-08" db="EMBL/GenBank/DDBJ databases">
        <title>In-depth cultivation of the pig gut microbiome towards novel bacterial diversity and tailored functional studies.</title>
        <authorList>
            <person name="Wylensek D."/>
            <person name="Hitch T.C.A."/>
            <person name="Clavel T."/>
        </authorList>
    </citation>
    <scope>NUCLEOTIDE SEQUENCE [LARGE SCALE GENOMIC DNA]</scope>
    <source>
        <strain evidence="11 12">BBE-744-WT-12</strain>
    </source>
</reference>
<keyword evidence="3 8" id="KW-0963">Cytoplasm</keyword>
<dbReference type="AlphaFoldDB" id="A0A844FXT2"/>
<evidence type="ECO:0000256" key="1">
    <source>
        <dbReference type="ARBA" id="ARBA00004496"/>
    </source>
</evidence>
<evidence type="ECO:0000256" key="9">
    <source>
        <dbReference type="PIRSR" id="PIRSR002583-1"/>
    </source>
</evidence>
<comment type="caution">
    <text evidence="11">The sequence shown here is derived from an EMBL/GenBank/DDBJ whole genome shotgun (WGS) entry which is preliminary data.</text>
</comment>
<feature type="region of interest" description="A; substrate-binding" evidence="8">
    <location>
        <begin position="1"/>
        <end position="335"/>
    </location>
</feature>
<evidence type="ECO:0000256" key="5">
    <source>
        <dbReference type="ARBA" id="ARBA00022840"/>
    </source>
</evidence>
<comment type="caution">
    <text evidence="8">Lacks conserved residue(s) required for the propagation of feature annotation.</text>
</comment>
<feature type="domain" description="Histidine kinase/HSP90-like ATPase" evidence="10">
    <location>
        <begin position="25"/>
        <end position="181"/>
    </location>
</feature>
<comment type="similarity">
    <text evidence="2 8">Belongs to the heat shock protein 90 family.</text>
</comment>
<dbReference type="InterPro" id="IPR019805">
    <property type="entry name" value="Heat_shock_protein_90_CS"/>
</dbReference>
<dbReference type="Gene3D" id="3.30.565.10">
    <property type="entry name" value="Histidine kinase-like ATPase, C-terminal domain"/>
    <property type="match status" value="1"/>
</dbReference>
<dbReference type="PROSITE" id="PS00298">
    <property type="entry name" value="HSP90"/>
    <property type="match status" value="1"/>
</dbReference>
<comment type="subunit">
    <text evidence="8">Homodimer.</text>
</comment>
<keyword evidence="5 8" id="KW-0067">ATP-binding</keyword>
<feature type="binding site" evidence="9">
    <location>
        <position position="36"/>
    </location>
    <ligand>
        <name>ATP</name>
        <dbReference type="ChEBI" id="CHEBI:30616"/>
    </ligand>
</feature>
<dbReference type="InterPro" id="IPR020575">
    <property type="entry name" value="Hsp90_N"/>
</dbReference>
<evidence type="ECO:0000259" key="10">
    <source>
        <dbReference type="SMART" id="SM00387"/>
    </source>
</evidence>
<dbReference type="Gene3D" id="3.30.230.80">
    <property type="match status" value="1"/>
</dbReference>
<keyword evidence="4 8" id="KW-0547">Nucleotide-binding</keyword>
<comment type="function">
    <text evidence="8">Molecular chaperone. Has ATPase activity.</text>
</comment>
<dbReference type="InterPro" id="IPR020568">
    <property type="entry name" value="Ribosomal_Su5_D2-typ_SF"/>
</dbReference>
<dbReference type="EMBL" id="VUNS01000001">
    <property type="protein sequence ID" value="MST95475.1"/>
    <property type="molecule type" value="Genomic_DNA"/>
</dbReference>
<dbReference type="Pfam" id="PF13589">
    <property type="entry name" value="HATPase_c_3"/>
    <property type="match status" value="1"/>
</dbReference>
<dbReference type="NCBIfam" id="NF003555">
    <property type="entry name" value="PRK05218.1"/>
    <property type="match status" value="1"/>
</dbReference>
<feature type="binding site" evidence="9">
    <location>
        <position position="94"/>
    </location>
    <ligand>
        <name>ATP</name>
        <dbReference type="ChEBI" id="CHEBI:30616"/>
    </ligand>
</feature>
<dbReference type="InterPro" id="IPR036890">
    <property type="entry name" value="HATPase_C_sf"/>
</dbReference>
<dbReference type="SUPFAM" id="SSF55874">
    <property type="entry name" value="ATPase domain of HSP90 chaperone/DNA topoisomerase II/histidine kinase"/>
    <property type="match status" value="1"/>
</dbReference>
<dbReference type="RefSeq" id="WP_154416608.1">
    <property type="nucleotide sequence ID" value="NZ_VUNS01000001.1"/>
</dbReference>
<dbReference type="SUPFAM" id="SSF110942">
    <property type="entry name" value="HSP90 C-terminal domain"/>
    <property type="match status" value="1"/>
</dbReference>
<evidence type="ECO:0000256" key="2">
    <source>
        <dbReference type="ARBA" id="ARBA00008239"/>
    </source>
</evidence>
<evidence type="ECO:0000256" key="6">
    <source>
        <dbReference type="ARBA" id="ARBA00023016"/>
    </source>
</evidence>
<evidence type="ECO:0000256" key="7">
    <source>
        <dbReference type="ARBA" id="ARBA00023186"/>
    </source>
</evidence>
<feature type="binding site" evidence="9">
    <location>
        <position position="80"/>
    </location>
    <ligand>
        <name>ATP</name>
        <dbReference type="ChEBI" id="CHEBI:30616"/>
    </ligand>
</feature>
<feature type="region of interest" description="C" evidence="8">
    <location>
        <begin position="547"/>
        <end position="635"/>
    </location>
</feature>
<gene>
    <name evidence="8 11" type="primary">htpG</name>
    <name evidence="11" type="ORF">FYJ85_00235</name>
</gene>
<dbReference type="GO" id="GO:0005524">
    <property type="term" value="F:ATP binding"/>
    <property type="evidence" value="ECO:0007669"/>
    <property type="project" value="UniProtKB-UniRule"/>
</dbReference>
<sequence length="635" mass="72013">MATTREFKTEVQQLLNLMIHSLYSNRDIFLRELIANAADAIDKARFESLTTPELAREWQIRLSIDKDAKTLTISDNGIGMTEEEVVENIGTIAKSGTKAFLKMLEEQEDNKEPLPELIGQFGVGFYSAFMVASKVELVTKKAGSELPAVKWTSSGEGSYEIDADTRTEQGTTITLHLKDDAAQYLDSWKIGEIVRRYSDFIAYPIVLPTKKVNEDKTETVEDKVLNSQKAIWLRKSSEITEEEYRSFYGHLSHMGGDYLKAIHISAEGTSEFKALLFLPKEAPFNLLMPEIQKKGLQLYVRRVFITDECKELIPDYLRFVAGVVDSSDLPLNVSREILQENPQLRRIEKAVVSRVLSELRKMLENEREAYAGFFREFGRILKEGIHTDYANAEKLKDLVMYESMNTEPGKMITLEEYVTAMPESQKEIYYITGEKREAVASSPALEYFRAQGYDVLFMTDPIDDWIMQQMFQYKKKSFKSVDKGDFEVEGAEEMIKQAQEKFAKLLEFLKTTLGDSVSEVRFSARLTDSPCCLITEGNALSPHLERLFKAMHQEIPESKRILELNPKHPLIEALFKVYTANENAPELKTYAKVLFDQSLLTEGSPLPDPAAFAKEVTNLLLQGLGAGGKADSAEK</sequence>
<dbReference type="GO" id="GO:0016887">
    <property type="term" value="F:ATP hydrolysis activity"/>
    <property type="evidence" value="ECO:0007669"/>
    <property type="project" value="InterPro"/>
</dbReference>
<feature type="binding site" evidence="9">
    <location>
        <begin position="120"/>
        <end position="125"/>
    </location>
    <ligand>
        <name>ATP</name>
        <dbReference type="ChEBI" id="CHEBI:30616"/>
    </ligand>
</feature>
<dbReference type="HAMAP" id="MF_00505">
    <property type="entry name" value="HSP90"/>
    <property type="match status" value="1"/>
</dbReference>
<dbReference type="Proteomes" id="UP000435649">
    <property type="component" value="Unassembled WGS sequence"/>
</dbReference>
<feature type="binding site" evidence="9">
    <location>
        <position position="32"/>
    </location>
    <ligand>
        <name>ATP</name>
        <dbReference type="ChEBI" id="CHEBI:30616"/>
    </ligand>
</feature>
<dbReference type="Pfam" id="PF00183">
    <property type="entry name" value="HSP90"/>
    <property type="match status" value="1"/>
</dbReference>
<evidence type="ECO:0000256" key="4">
    <source>
        <dbReference type="ARBA" id="ARBA00022741"/>
    </source>
</evidence>
<dbReference type="CDD" id="cd16927">
    <property type="entry name" value="HATPase_Hsp90-like"/>
    <property type="match status" value="1"/>
</dbReference>
<dbReference type="FunFam" id="3.30.565.10:FF:000009">
    <property type="entry name" value="Molecular chaperone HtpG"/>
    <property type="match status" value="1"/>
</dbReference>
<dbReference type="Gene3D" id="1.20.120.790">
    <property type="entry name" value="Heat shock protein 90, C-terminal domain"/>
    <property type="match status" value="1"/>
</dbReference>
<keyword evidence="6 8" id="KW-0346">Stress response</keyword>
<protein>
    <recommendedName>
        <fullName evidence="8">Chaperone protein HtpG</fullName>
    </recommendedName>
    <alternativeName>
        <fullName evidence="8">Heat shock protein HtpG</fullName>
    </alternativeName>
    <alternativeName>
        <fullName evidence="8">High temperature protein G</fullName>
    </alternativeName>
</protein>
<feature type="binding site" evidence="9">
    <location>
        <position position="171"/>
    </location>
    <ligand>
        <name>ATP</name>
        <dbReference type="ChEBI" id="CHEBI:30616"/>
    </ligand>
</feature>
<dbReference type="GO" id="GO:0005737">
    <property type="term" value="C:cytoplasm"/>
    <property type="evidence" value="ECO:0007669"/>
    <property type="project" value="UniProtKB-SubCell"/>
</dbReference>
<evidence type="ECO:0000256" key="8">
    <source>
        <dbReference type="HAMAP-Rule" id="MF_00505"/>
    </source>
</evidence>
<dbReference type="GO" id="GO:0051082">
    <property type="term" value="F:unfolded protein binding"/>
    <property type="evidence" value="ECO:0007669"/>
    <property type="project" value="UniProtKB-UniRule"/>
</dbReference>
<accession>A0A844FXT2</accession>
<evidence type="ECO:0000313" key="12">
    <source>
        <dbReference type="Proteomes" id="UP000435649"/>
    </source>
</evidence>
<dbReference type="SMART" id="SM00387">
    <property type="entry name" value="HATPase_c"/>
    <property type="match status" value="1"/>
</dbReference>
<proteinExistence type="inferred from homology"/>
<dbReference type="InterPro" id="IPR001404">
    <property type="entry name" value="Hsp90_fam"/>
</dbReference>
<comment type="subcellular location">
    <subcellularLocation>
        <location evidence="1 8">Cytoplasm</location>
    </subcellularLocation>
</comment>
<dbReference type="InterPro" id="IPR037196">
    <property type="entry name" value="HSP90_C"/>
</dbReference>
<keyword evidence="12" id="KW-1185">Reference proteome</keyword>
<keyword evidence="7 8" id="KW-0143">Chaperone</keyword>
<dbReference type="PANTHER" id="PTHR11528">
    <property type="entry name" value="HEAT SHOCK PROTEIN 90 FAMILY MEMBER"/>
    <property type="match status" value="1"/>
</dbReference>